<dbReference type="EMBL" id="QJVJ01000005">
    <property type="protein sequence ID" value="PYI54495.1"/>
    <property type="molecule type" value="Genomic_DNA"/>
</dbReference>
<evidence type="ECO:0000313" key="1">
    <source>
        <dbReference type="EMBL" id="PYI54495.1"/>
    </source>
</evidence>
<sequence length="126" mass="15123">MDKPTRRMIEEMLIRSRFYKSLVEDEPEVVMGYTDPEQGKRYAETTEQRRQFILRIERAVSKLASIEKELIERRYLQVDSDYLNDHHVYNAMQISHVPYRKIRARAFEKLAEALGITRREMEDVAE</sequence>
<comment type="caution">
    <text evidence="1">The sequence shown here is derived from an EMBL/GenBank/DDBJ whole genome shotgun (WGS) entry which is preliminary data.</text>
</comment>
<organism evidence="1 2">
    <name type="scientific">Paenibacillus flagellatus</name>
    <dbReference type="NCBI Taxonomy" id="2211139"/>
    <lineage>
        <taxon>Bacteria</taxon>
        <taxon>Bacillati</taxon>
        <taxon>Bacillota</taxon>
        <taxon>Bacilli</taxon>
        <taxon>Bacillales</taxon>
        <taxon>Paenibacillaceae</taxon>
        <taxon>Paenibacillus</taxon>
    </lineage>
</organism>
<reference evidence="1 2" key="1">
    <citation type="submission" date="2018-05" db="EMBL/GenBank/DDBJ databases">
        <title>Paenibacillus flagellatus sp. nov., isolated from selenium mineral soil.</title>
        <authorList>
            <person name="Dai X."/>
        </authorList>
    </citation>
    <scope>NUCLEOTIDE SEQUENCE [LARGE SCALE GENOMIC DNA]</scope>
    <source>
        <strain evidence="1 2">DXL2</strain>
    </source>
</reference>
<gene>
    <name evidence="1" type="ORF">DLM86_13600</name>
</gene>
<evidence type="ECO:0008006" key="3">
    <source>
        <dbReference type="Google" id="ProtNLM"/>
    </source>
</evidence>
<dbReference type="AlphaFoldDB" id="A0A2V5K554"/>
<evidence type="ECO:0000313" key="2">
    <source>
        <dbReference type="Proteomes" id="UP000247476"/>
    </source>
</evidence>
<protein>
    <recommendedName>
        <fullName evidence="3">ArpU family transcriptional regulator</fullName>
    </recommendedName>
</protein>
<dbReference type="OrthoDB" id="1797434at2"/>
<dbReference type="RefSeq" id="WP_110840552.1">
    <property type="nucleotide sequence ID" value="NZ_QJVJ01000005.1"/>
</dbReference>
<name>A0A2V5K554_9BACL</name>
<dbReference type="Proteomes" id="UP000247476">
    <property type="component" value="Unassembled WGS sequence"/>
</dbReference>
<proteinExistence type="predicted"/>
<accession>A0A2V5K554</accession>
<keyword evidence="2" id="KW-1185">Reference proteome</keyword>